<keyword evidence="1" id="KW-1133">Transmembrane helix</keyword>
<keyword evidence="3" id="KW-1185">Reference proteome</keyword>
<dbReference type="EMBL" id="JQBP01000006">
    <property type="protein sequence ID" value="KRN74751.1"/>
    <property type="molecule type" value="Genomic_DNA"/>
</dbReference>
<evidence type="ECO:0008006" key="4">
    <source>
        <dbReference type="Google" id="ProtNLM"/>
    </source>
</evidence>
<protein>
    <recommendedName>
        <fullName evidence="4">QueT transporter family protein</fullName>
    </recommendedName>
</protein>
<dbReference type="PIRSF" id="PIRSF031501">
    <property type="entry name" value="QueT"/>
    <property type="match status" value="1"/>
</dbReference>
<accession>A0A0R2JBT8</accession>
<feature type="transmembrane region" description="Helical" evidence="1">
    <location>
        <begin position="12"/>
        <end position="37"/>
    </location>
</feature>
<feature type="transmembrane region" description="Helical" evidence="1">
    <location>
        <begin position="134"/>
        <end position="158"/>
    </location>
</feature>
<evidence type="ECO:0000256" key="1">
    <source>
        <dbReference type="SAM" id="Phobius"/>
    </source>
</evidence>
<dbReference type="AlphaFoldDB" id="A0A0R2JBT8"/>
<dbReference type="Proteomes" id="UP000051655">
    <property type="component" value="Unassembled WGS sequence"/>
</dbReference>
<dbReference type="STRING" id="1616.IV73_GL001159"/>
<dbReference type="PATRIC" id="fig|1616.3.peg.1192"/>
<evidence type="ECO:0000313" key="3">
    <source>
        <dbReference type="Proteomes" id="UP000051655"/>
    </source>
</evidence>
<evidence type="ECO:0000313" key="2">
    <source>
        <dbReference type="EMBL" id="KRN74751.1"/>
    </source>
</evidence>
<keyword evidence="1" id="KW-0812">Transmembrane</keyword>
<sequence length="166" mass="18504">MNQMETKQRSVYELTLISIVAALYVVVTWLVAPFAYGQFQLRLSEGLNHLTIFNKRYIWALSLGVLIANLASPLGAIDIAFGTLGTLAMTSVSYWLTRHVDTVWKKLVISTVVDAVMMWTVALEQVVVFKLPFWLSYGWLALGELASLVLGAILIGILSKRIDLTK</sequence>
<gene>
    <name evidence="2" type="ORF">IV73_GL001159</name>
</gene>
<comment type="caution">
    <text evidence="2">The sequence shown here is derived from an EMBL/GenBank/DDBJ whole genome shotgun (WGS) entry which is preliminary data.</text>
</comment>
<proteinExistence type="predicted"/>
<organism evidence="2 3">
    <name type="scientific">Weissella kandleri</name>
    <dbReference type="NCBI Taxonomy" id="1616"/>
    <lineage>
        <taxon>Bacteria</taxon>
        <taxon>Bacillati</taxon>
        <taxon>Bacillota</taxon>
        <taxon>Bacilli</taxon>
        <taxon>Lactobacillales</taxon>
        <taxon>Lactobacillaceae</taxon>
        <taxon>Weissella</taxon>
    </lineage>
</organism>
<dbReference type="Pfam" id="PF06177">
    <property type="entry name" value="QueT"/>
    <property type="match status" value="1"/>
</dbReference>
<feature type="transmembrane region" description="Helical" evidence="1">
    <location>
        <begin position="57"/>
        <end position="82"/>
    </location>
</feature>
<name>A0A0R2JBT8_9LACO</name>
<dbReference type="InterPro" id="IPR010387">
    <property type="entry name" value="QueT"/>
</dbReference>
<dbReference type="PANTHER" id="PTHR40044:SF1">
    <property type="entry name" value="INTEGRAL MEMBRANE PROTEIN"/>
    <property type="match status" value="1"/>
</dbReference>
<reference evidence="2 3" key="1">
    <citation type="journal article" date="2015" name="Genome Announc.">
        <title>Expanding the biotechnology potential of lactobacilli through comparative genomics of 213 strains and associated genera.</title>
        <authorList>
            <person name="Sun Z."/>
            <person name="Harris H.M."/>
            <person name="McCann A."/>
            <person name="Guo C."/>
            <person name="Argimon S."/>
            <person name="Zhang W."/>
            <person name="Yang X."/>
            <person name="Jeffery I.B."/>
            <person name="Cooney J.C."/>
            <person name="Kagawa T.F."/>
            <person name="Liu W."/>
            <person name="Song Y."/>
            <person name="Salvetti E."/>
            <person name="Wrobel A."/>
            <person name="Rasinkangas P."/>
            <person name="Parkhill J."/>
            <person name="Rea M.C."/>
            <person name="O'Sullivan O."/>
            <person name="Ritari J."/>
            <person name="Douillard F.P."/>
            <person name="Paul Ross R."/>
            <person name="Yang R."/>
            <person name="Briner A.E."/>
            <person name="Felis G.E."/>
            <person name="de Vos W.M."/>
            <person name="Barrangou R."/>
            <person name="Klaenhammer T.R."/>
            <person name="Caufield P.W."/>
            <person name="Cui Y."/>
            <person name="Zhang H."/>
            <person name="O'Toole P.W."/>
        </authorList>
    </citation>
    <scope>NUCLEOTIDE SEQUENCE [LARGE SCALE GENOMIC DNA]</scope>
    <source>
        <strain evidence="2 3">DSM 20593</strain>
    </source>
</reference>
<keyword evidence="1" id="KW-0472">Membrane</keyword>
<dbReference type="PANTHER" id="PTHR40044">
    <property type="entry name" value="INTEGRAL MEMBRANE PROTEIN-RELATED"/>
    <property type="match status" value="1"/>
</dbReference>